<dbReference type="SUPFAM" id="SSF50998">
    <property type="entry name" value="Quinoprotein alcohol dehydrogenase-like"/>
    <property type="match status" value="1"/>
</dbReference>
<dbReference type="PROSITE" id="PS50082">
    <property type="entry name" value="WD_REPEATS_2"/>
    <property type="match status" value="1"/>
</dbReference>
<feature type="region of interest" description="Disordered" evidence="2">
    <location>
        <begin position="238"/>
        <end position="265"/>
    </location>
</feature>
<dbReference type="Pfam" id="PF24782">
    <property type="entry name" value="WD40_MABP1-WDR62_2nd"/>
    <property type="match status" value="1"/>
</dbReference>
<evidence type="ECO:0000256" key="1">
    <source>
        <dbReference type="PROSITE-ProRule" id="PRU00221"/>
    </source>
</evidence>
<feature type="domain" description="MABP1/WDR62 second WD40" evidence="3">
    <location>
        <begin position="262"/>
        <end position="611"/>
    </location>
</feature>
<sequence>MPSGSAFVTSGFRHFKYWNLDGLNIPTASAVASPSFNSSVLPTANNAHSSNVPIIDGVFATVGEHKNSTFMDIATFAAETSDGKQQQAYSITDKGILVLFNGERVMEKWVDLKVKGGLSIAICSRFIVCGCTDGIIRLFEPVTMKYIATLPKPHHLGVDVAQSVGARYVSTAPPNAVYPDTVAVKVDITGTYITSIYSDRSLFIWDVNDVKHVGKFRSYLGHSDCVWGVEMFPNLSDDEYPRPETPYADSPDAAQSPTIPPHGLPPNSFVTYSSDLTIRFWNLDYTSSGPGNEAAGAQRYFRRNIYSKELLKIVYSKKDDFINAIKGNAAESPTARPNSSEKPGIRTLRVNSNGKWMAAGDRSGNLTMYELDTFTERGALEAHDGEILAMDFTLGHTDRDLPELLATGSRDRLIHVFSLRRNGVMQLIQTLDEHTSSITGVKFSEGGRKLMSSAADKSIVFRSLQEDLNRPGFASYTPFQNSTGRSTVFDIEMDPATGKHLLSVTQDRRLSLYNAGTGKLLRSHVIDGSSDKDDASSTASPGGLLKIHLDPSGLYAAVAAADKCIRIVEVATGNVVASMLGHSEVVTGVKFSFDGKWIVSTSSDGCVFVWKCGGALLKAIEEGVARRRKGGAFSAGKERVDTMSVLFPPSGRGPGEIPANRWAARDDDRDGAGVELVRTRSSGSDFMTVFEGDEGLPGWARALKDGKRDDAKLDAAALLPQKGPWATRLEADGVKLFSEVQDASDTPPVARINGLFDRRFSIETSAESLVATASRGNSSGSIHVNDVTVVDIEAEEATNATVPTNGATETEEVESPGKNTETASIASSDILRAEPIAVQPSEPEETIFMEERASIEVFGDTPPAFSISEAVEAVDETATSDLETVETISSDAVVAESGESEGADEASNDVGKLEEYLNAPVDESTIRQSISAKHIMSRDPTKRGMDGDKRAGSILVEAVLNKMRLDQVTMQLTETEKALSSIDASAADESTISEMTEKSVTGSELRTSLALSPIQMNRAMSAVNREVILEGAAVLNEDDDAADSIGHYESEDFENLDDDDATEGVQILLLFRRIVKEFLTVTYMHSSEPINAVQVLKDLKRLKTLVDSSASLLKRLESSSKTTNAEEIELSEELKTTLQYVRESASEALMLTAAENHEQPDLNAALEKYSNLLVGLVREKLSHPGVADQ</sequence>
<keyword evidence="1" id="KW-0853">WD repeat</keyword>
<dbReference type="SMART" id="SM00320">
    <property type="entry name" value="WD40"/>
    <property type="match status" value="9"/>
</dbReference>
<dbReference type="PANTHER" id="PTHR45589:SF1">
    <property type="entry name" value="WD REPEAT DOMAIN 62, ISOFORM G"/>
    <property type="match status" value="1"/>
</dbReference>
<dbReference type="InterPro" id="IPR052779">
    <property type="entry name" value="WDR62"/>
</dbReference>
<dbReference type="PROSITE" id="PS50294">
    <property type="entry name" value="WD_REPEATS_REGION"/>
    <property type="match status" value="1"/>
</dbReference>
<organism evidence="4 5">
    <name type="scientific">Chytriomyces confervae</name>
    <dbReference type="NCBI Taxonomy" id="246404"/>
    <lineage>
        <taxon>Eukaryota</taxon>
        <taxon>Fungi</taxon>
        <taxon>Fungi incertae sedis</taxon>
        <taxon>Chytridiomycota</taxon>
        <taxon>Chytridiomycota incertae sedis</taxon>
        <taxon>Chytridiomycetes</taxon>
        <taxon>Chytridiales</taxon>
        <taxon>Chytriomycetaceae</taxon>
        <taxon>Chytriomyces</taxon>
    </lineage>
</organism>
<comment type="caution">
    <text evidence="4">The sequence shown here is derived from an EMBL/GenBank/DDBJ whole genome shotgun (WGS) entry which is preliminary data.</text>
</comment>
<dbReference type="OrthoDB" id="6252103at2759"/>
<evidence type="ECO:0000256" key="2">
    <source>
        <dbReference type="SAM" id="MobiDB-lite"/>
    </source>
</evidence>
<feature type="repeat" description="WD" evidence="1">
    <location>
        <begin position="579"/>
        <end position="611"/>
    </location>
</feature>
<protein>
    <recommendedName>
        <fullName evidence="3">MABP1/WDR62 second WD40 domain-containing protein</fullName>
    </recommendedName>
</protein>
<evidence type="ECO:0000313" key="4">
    <source>
        <dbReference type="EMBL" id="TPX54313.1"/>
    </source>
</evidence>
<feature type="compositionally biased region" description="Basic and acidic residues" evidence="2">
    <location>
        <begin position="936"/>
        <end position="948"/>
    </location>
</feature>
<reference evidence="4 5" key="1">
    <citation type="journal article" date="2019" name="Sci. Rep.">
        <title>Comparative genomics of chytrid fungi reveal insights into the obligate biotrophic and pathogenic lifestyle of Synchytrium endobioticum.</title>
        <authorList>
            <person name="van de Vossenberg B.T.L.H."/>
            <person name="Warris S."/>
            <person name="Nguyen H.D.T."/>
            <person name="van Gent-Pelzer M.P.E."/>
            <person name="Joly D.L."/>
            <person name="van de Geest H.C."/>
            <person name="Bonants P.J.M."/>
            <person name="Smith D.S."/>
            <person name="Levesque C.A."/>
            <person name="van der Lee T.A.J."/>
        </authorList>
    </citation>
    <scope>NUCLEOTIDE SEQUENCE [LARGE SCALE GENOMIC DNA]</scope>
    <source>
        <strain evidence="4 5">CBS 675.73</strain>
    </source>
</reference>
<dbReference type="InterPro" id="IPR011047">
    <property type="entry name" value="Quinoprotein_ADH-like_sf"/>
</dbReference>
<dbReference type="AlphaFoldDB" id="A0A507DRH6"/>
<gene>
    <name evidence="4" type="ORF">CcCBS67573_g09587</name>
</gene>
<evidence type="ECO:0000313" key="5">
    <source>
        <dbReference type="Proteomes" id="UP000320333"/>
    </source>
</evidence>
<feature type="compositionally biased region" description="Polar residues" evidence="2">
    <location>
        <begin position="817"/>
        <end position="827"/>
    </location>
</feature>
<feature type="compositionally biased region" description="Polar residues" evidence="2">
    <location>
        <begin position="798"/>
        <end position="808"/>
    </location>
</feature>
<dbReference type="InterPro" id="IPR056162">
    <property type="entry name" value="WD40_MABP1-WDR62_2nd"/>
</dbReference>
<dbReference type="Gene3D" id="2.130.10.10">
    <property type="entry name" value="YVTN repeat-like/Quinoprotein amine dehydrogenase"/>
    <property type="match status" value="3"/>
</dbReference>
<name>A0A507DRH6_9FUNG</name>
<dbReference type="InterPro" id="IPR001680">
    <property type="entry name" value="WD40_rpt"/>
</dbReference>
<dbReference type="EMBL" id="QEAP01000901">
    <property type="protein sequence ID" value="TPX54313.1"/>
    <property type="molecule type" value="Genomic_DNA"/>
</dbReference>
<dbReference type="InterPro" id="IPR015943">
    <property type="entry name" value="WD40/YVTN_repeat-like_dom_sf"/>
</dbReference>
<evidence type="ECO:0000259" key="3">
    <source>
        <dbReference type="Pfam" id="PF24782"/>
    </source>
</evidence>
<keyword evidence="5" id="KW-1185">Reference proteome</keyword>
<feature type="region of interest" description="Disordered" evidence="2">
    <location>
        <begin position="929"/>
        <end position="948"/>
    </location>
</feature>
<feature type="region of interest" description="Disordered" evidence="2">
    <location>
        <begin position="795"/>
        <end position="832"/>
    </location>
</feature>
<proteinExistence type="predicted"/>
<dbReference type="PANTHER" id="PTHR45589">
    <property type="entry name" value="WD REPEAT DOMAIN 62, ISOFORM G"/>
    <property type="match status" value="1"/>
</dbReference>
<accession>A0A507DRH6</accession>
<dbReference type="Proteomes" id="UP000320333">
    <property type="component" value="Unassembled WGS sequence"/>
</dbReference>